<keyword evidence="2" id="KW-1185">Reference proteome</keyword>
<dbReference type="InterPro" id="IPR041078">
    <property type="entry name" value="Plavaka"/>
</dbReference>
<evidence type="ECO:0000313" key="2">
    <source>
        <dbReference type="Proteomes" id="UP001215280"/>
    </source>
</evidence>
<dbReference type="Pfam" id="PF18759">
    <property type="entry name" value="Plavaka"/>
    <property type="match status" value="1"/>
</dbReference>
<accession>A0AAD7JYD7</accession>
<comment type="caution">
    <text evidence="1">The sequence shown here is derived from an EMBL/GenBank/DDBJ whole genome shotgun (WGS) entry which is preliminary data.</text>
</comment>
<dbReference type="EMBL" id="JARJLG010000015">
    <property type="protein sequence ID" value="KAJ7774483.1"/>
    <property type="molecule type" value="Genomic_DNA"/>
</dbReference>
<dbReference type="AlphaFoldDB" id="A0AAD7JYD7"/>
<gene>
    <name evidence="1" type="ORF">DFH07DRAFT_912317</name>
</gene>
<sequence length="890" mass="101662">MPKGGYRQRSTVKSTKAQKELQPCSFCGGSVANLQHARVCNEYRKARKDVYQHVMERKRARDSAQNHRENRSVAAEHFDPQPMDIVDEEMYPDDDTIAQLPNSQLFALMDVDSDKAAVNNIPTVELPPRFIFVKHHPHANRPNEIIPLDTSPSAPNDAGPALSPVVTPAPTDRPWAPFRTYADFKFTSRRIKRRSPNVEIDEDLLDLRDGSLTRDSLVTFRNHRDMEKVLAAARVSNVAFECETLNIEFEGTSLAGTYNVDVEFRDPWSIMKQWICDPTLAPVSTWFSQEKYLCLNGIIDFANPLYDEPYTGETWRSVDDDLPGDSHFPSCFLGLHVWLDKGLVSTKVQMHPILLRGCWINSATRNGSGNGGSALVGFVKMPDNMRQIDPRTLNASSRAEYDQLKRIIYRGVCETVMVSLQERSHRGEALRFGDGIVRVGYPGVLIESMDFEELAAWLAIRNSRSLHPCPQCLVHHDDLHRLARSYAPRTAASMSAALAKAPTLSKTQRNEFLKAYGLHDFEHFLWSFAHSDPYEAAGYDCLHFFDGGIWGRHMWVLIKDYLQTHGLATVFNANMEKFPRWRNLKHLSSPTTIDYSDGQTFLDILKCALPCLVQILPPNSSLIKLVREMQKVRTMLGLWVTTGSRNEYTNKLIIAYGKICEDVSEQHNKSVNFLKQHFLSHAVKNFQRKGTSRNMNTRVGEGFQQEVAAQYKKTNGKNAEHQISVMDENEEAMARIQMAVDDWHKDEEQDEQDPILGSSNANASVHWQLGSADPRVTTVRMEAAHQRNPLFRDFNLKLREYLAHHHPSHFVRPDQDIQIEPCKVLYVNYQSKVDWKLARDILRCNPCFHTRPRYDSVIYEAQDDDLVMGQLQLVFRCHLPQKVTLDLAMI</sequence>
<proteinExistence type="predicted"/>
<protein>
    <submittedName>
        <fullName evidence="1">Uncharacterized protein</fullName>
    </submittedName>
</protein>
<name>A0AAD7JYD7_9AGAR</name>
<dbReference type="Proteomes" id="UP001215280">
    <property type="component" value="Unassembled WGS sequence"/>
</dbReference>
<reference evidence="1" key="1">
    <citation type="submission" date="2023-03" db="EMBL/GenBank/DDBJ databases">
        <title>Massive genome expansion in bonnet fungi (Mycena s.s.) driven by repeated elements and novel gene families across ecological guilds.</title>
        <authorList>
            <consortium name="Lawrence Berkeley National Laboratory"/>
            <person name="Harder C.B."/>
            <person name="Miyauchi S."/>
            <person name="Viragh M."/>
            <person name="Kuo A."/>
            <person name="Thoen E."/>
            <person name="Andreopoulos B."/>
            <person name="Lu D."/>
            <person name="Skrede I."/>
            <person name="Drula E."/>
            <person name="Henrissat B."/>
            <person name="Morin E."/>
            <person name="Kohler A."/>
            <person name="Barry K."/>
            <person name="LaButti K."/>
            <person name="Morin E."/>
            <person name="Salamov A."/>
            <person name="Lipzen A."/>
            <person name="Mereny Z."/>
            <person name="Hegedus B."/>
            <person name="Baldrian P."/>
            <person name="Stursova M."/>
            <person name="Weitz H."/>
            <person name="Taylor A."/>
            <person name="Grigoriev I.V."/>
            <person name="Nagy L.G."/>
            <person name="Martin F."/>
            <person name="Kauserud H."/>
        </authorList>
    </citation>
    <scope>NUCLEOTIDE SEQUENCE</scope>
    <source>
        <strain evidence="1">CBHHK188m</strain>
    </source>
</reference>
<evidence type="ECO:0000313" key="1">
    <source>
        <dbReference type="EMBL" id="KAJ7774483.1"/>
    </source>
</evidence>
<organism evidence="1 2">
    <name type="scientific">Mycena maculata</name>
    <dbReference type="NCBI Taxonomy" id="230809"/>
    <lineage>
        <taxon>Eukaryota</taxon>
        <taxon>Fungi</taxon>
        <taxon>Dikarya</taxon>
        <taxon>Basidiomycota</taxon>
        <taxon>Agaricomycotina</taxon>
        <taxon>Agaricomycetes</taxon>
        <taxon>Agaricomycetidae</taxon>
        <taxon>Agaricales</taxon>
        <taxon>Marasmiineae</taxon>
        <taxon>Mycenaceae</taxon>
        <taxon>Mycena</taxon>
    </lineage>
</organism>